<evidence type="ECO:0000313" key="3">
    <source>
        <dbReference type="Proteomes" id="UP000284842"/>
    </source>
</evidence>
<accession>A0A409W563</accession>
<dbReference type="STRING" id="181874.A0A409W563"/>
<keyword evidence="3" id="KW-1185">Reference proteome</keyword>
<protein>
    <recommendedName>
        <fullName evidence="1">Piwi domain-containing protein</fullName>
    </recommendedName>
</protein>
<dbReference type="GO" id="GO:0003676">
    <property type="term" value="F:nucleic acid binding"/>
    <property type="evidence" value="ECO:0007669"/>
    <property type="project" value="InterPro"/>
</dbReference>
<dbReference type="InterPro" id="IPR012337">
    <property type="entry name" value="RNaseH-like_sf"/>
</dbReference>
<name>A0A409W563_9AGAR</name>
<evidence type="ECO:0000259" key="1">
    <source>
        <dbReference type="PROSITE" id="PS50822"/>
    </source>
</evidence>
<dbReference type="OrthoDB" id="10252740at2759"/>
<sequence>MIFIFSRTQQFKAVSLRHGNREVIVYHLFPAVRTAHYVVLRDDIFNNNMQMIEEVAFALCHVYAKATRSVSIPAPVYYADLVCSRGAFHISPDSRLVFGDSASVTSSGDSFDLDQWKRAFAHSAHSKIKEGMYFL</sequence>
<dbReference type="Pfam" id="PF02171">
    <property type="entry name" value="Piwi"/>
    <property type="match status" value="1"/>
</dbReference>
<comment type="caution">
    <text evidence="2">The sequence shown here is derived from an EMBL/GenBank/DDBJ whole genome shotgun (WGS) entry which is preliminary data.</text>
</comment>
<proteinExistence type="predicted"/>
<dbReference type="InterPro" id="IPR036397">
    <property type="entry name" value="RNaseH_sf"/>
</dbReference>
<dbReference type="InParanoid" id="A0A409W563"/>
<dbReference type="Proteomes" id="UP000284842">
    <property type="component" value="Unassembled WGS sequence"/>
</dbReference>
<dbReference type="InterPro" id="IPR003165">
    <property type="entry name" value="Piwi"/>
</dbReference>
<dbReference type="SUPFAM" id="SSF53098">
    <property type="entry name" value="Ribonuclease H-like"/>
    <property type="match status" value="1"/>
</dbReference>
<dbReference type="EMBL" id="NHTK01005807">
    <property type="protein sequence ID" value="PPQ73608.1"/>
    <property type="molecule type" value="Genomic_DNA"/>
</dbReference>
<feature type="domain" description="Piwi" evidence="1">
    <location>
        <begin position="34"/>
        <end position="91"/>
    </location>
</feature>
<dbReference type="AlphaFoldDB" id="A0A409W563"/>
<reference evidence="2 3" key="1">
    <citation type="journal article" date="2018" name="Evol. Lett.">
        <title>Horizontal gene cluster transfer increased hallucinogenic mushroom diversity.</title>
        <authorList>
            <person name="Reynolds H.T."/>
            <person name="Vijayakumar V."/>
            <person name="Gluck-Thaler E."/>
            <person name="Korotkin H.B."/>
            <person name="Matheny P.B."/>
            <person name="Slot J.C."/>
        </authorList>
    </citation>
    <scope>NUCLEOTIDE SEQUENCE [LARGE SCALE GENOMIC DNA]</scope>
    <source>
        <strain evidence="2 3">2629</strain>
    </source>
</reference>
<gene>
    <name evidence="2" type="ORF">CVT24_008066</name>
</gene>
<dbReference type="PROSITE" id="PS50822">
    <property type="entry name" value="PIWI"/>
    <property type="match status" value="1"/>
</dbReference>
<dbReference type="PANTHER" id="PTHR22891">
    <property type="entry name" value="EUKARYOTIC TRANSLATION INITIATION FACTOR 2C"/>
    <property type="match status" value="1"/>
</dbReference>
<organism evidence="2 3">
    <name type="scientific">Panaeolus cyanescens</name>
    <dbReference type="NCBI Taxonomy" id="181874"/>
    <lineage>
        <taxon>Eukaryota</taxon>
        <taxon>Fungi</taxon>
        <taxon>Dikarya</taxon>
        <taxon>Basidiomycota</taxon>
        <taxon>Agaricomycotina</taxon>
        <taxon>Agaricomycetes</taxon>
        <taxon>Agaricomycetidae</taxon>
        <taxon>Agaricales</taxon>
        <taxon>Agaricineae</taxon>
        <taxon>Galeropsidaceae</taxon>
        <taxon>Panaeolus</taxon>
    </lineage>
</organism>
<dbReference type="Gene3D" id="3.30.420.10">
    <property type="entry name" value="Ribonuclease H-like superfamily/Ribonuclease H"/>
    <property type="match status" value="1"/>
</dbReference>
<evidence type="ECO:0000313" key="2">
    <source>
        <dbReference type="EMBL" id="PPQ73608.1"/>
    </source>
</evidence>